<gene>
    <name evidence="2" type="ORF">NYM_LOCUS23698</name>
</gene>
<dbReference type="OMA" id="VRIYLAC"/>
<sequence length="336" mass="37076">MEVSNGATKTVALEFNGLATAYSDGSLYRTPLPTVEPYEEPLDGVACRDVLINKMTGVKVRIYLACSGREPLAKSPLLFYFHPGGFCLGSTSYVEIHNFLQSLCKTARAMVVSVDYRRSPEHRLPAAYDDCLDAISWVAKEEDQWISNYADLTKCFLCGDSSGGNIIHQIIIQMASPAAELRPKLVIRGYVLIQPFFGGETKTEYELSCVEQGEPYVMLSSCYDMFWELSLPEGADRDSPFCNPWVGSMGHLPPGAAAAMLVAVAGLDLLRERGLSYAELARTQMNIKDVEVMVEEGQYHGYHLLQLGSPQSNLLIDRIALFMDAHSAKSEQDSCS</sequence>
<evidence type="ECO:0000259" key="1">
    <source>
        <dbReference type="Pfam" id="PF07859"/>
    </source>
</evidence>
<protein>
    <recommendedName>
        <fullName evidence="1">Alpha/beta hydrolase fold-3 domain-containing protein</fullName>
    </recommendedName>
</protein>
<dbReference type="PANTHER" id="PTHR23024">
    <property type="entry name" value="ARYLACETAMIDE DEACETYLASE"/>
    <property type="match status" value="1"/>
</dbReference>
<evidence type="ECO:0000313" key="2">
    <source>
        <dbReference type="EMBL" id="VVW55519.1"/>
    </source>
</evidence>
<dbReference type="InterPro" id="IPR029058">
    <property type="entry name" value="AB_hydrolase_fold"/>
</dbReference>
<organism evidence="2">
    <name type="scientific">Nymphaea colorata</name>
    <name type="common">pocket water lily</name>
    <dbReference type="NCBI Taxonomy" id="210225"/>
    <lineage>
        <taxon>Eukaryota</taxon>
        <taxon>Viridiplantae</taxon>
        <taxon>Streptophyta</taxon>
        <taxon>Embryophyta</taxon>
        <taxon>Tracheophyta</taxon>
        <taxon>Spermatophyta</taxon>
        <taxon>Magnoliopsida</taxon>
        <taxon>Nymphaeales</taxon>
        <taxon>Nymphaeaceae</taxon>
        <taxon>Nymphaea</taxon>
    </lineage>
</organism>
<dbReference type="Gramene" id="NC7G0278070.1">
    <property type="protein sequence ID" value="NC7G0278070.1:cds"/>
    <property type="gene ID" value="NC7G0278070"/>
</dbReference>
<dbReference type="Gene3D" id="3.40.50.1820">
    <property type="entry name" value="alpha/beta hydrolase"/>
    <property type="match status" value="1"/>
</dbReference>
<dbReference type="InterPro" id="IPR050466">
    <property type="entry name" value="Carboxylest/Gibb_receptor"/>
</dbReference>
<dbReference type="InterPro" id="IPR013094">
    <property type="entry name" value="AB_hydrolase_3"/>
</dbReference>
<dbReference type="Pfam" id="PF07859">
    <property type="entry name" value="Abhydrolase_3"/>
    <property type="match status" value="1"/>
</dbReference>
<dbReference type="SUPFAM" id="SSF53474">
    <property type="entry name" value="alpha/beta-Hydrolases"/>
    <property type="match status" value="1"/>
</dbReference>
<dbReference type="GO" id="GO:0016787">
    <property type="term" value="F:hydrolase activity"/>
    <property type="evidence" value="ECO:0007669"/>
    <property type="project" value="InterPro"/>
</dbReference>
<feature type="domain" description="Alpha/beta hydrolase fold-3" evidence="1">
    <location>
        <begin position="78"/>
        <end position="303"/>
    </location>
</feature>
<name>A0A5K1EX99_9MAGN</name>
<proteinExistence type="predicted"/>
<accession>A0A5K1EX99</accession>
<reference evidence="2" key="1">
    <citation type="submission" date="2019-09" db="EMBL/GenBank/DDBJ databases">
        <authorList>
            <person name="Zhang L."/>
        </authorList>
    </citation>
    <scope>NUCLEOTIDE SEQUENCE</scope>
</reference>
<dbReference type="EMBL" id="LR721785">
    <property type="protein sequence ID" value="VVW55519.1"/>
    <property type="molecule type" value="Genomic_DNA"/>
</dbReference>
<dbReference type="OrthoDB" id="408631at2759"/>
<dbReference type="AlphaFoldDB" id="A0A5K1EX99"/>
<dbReference type="PANTHER" id="PTHR23024:SF635">
    <property type="entry name" value="OS07G0162700 PROTEIN"/>
    <property type="match status" value="1"/>
</dbReference>